<keyword evidence="4 6" id="KW-1133">Transmembrane helix</keyword>
<evidence type="ECO:0000256" key="3">
    <source>
        <dbReference type="ARBA" id="ARBA00022692"/>
    </source>
</evidence>
<keyword evidence="6 8" id="KW-0675">Receptor</keyword>
<keyword evidence="3 6" id="KW-0812">Transmembrane</keyword>
<evidence type="ECO:0000256" key="1">
    <source>
        <dbReference type="ARBA" id="ARBA00004651"/>
    </source>
</evidence>
<protein>
    <recommendedName>
        <fullName evidence="6">Gustatory receptor</fullName>
    </recommendedName>
</protein>
<feature type="transmembrane region" description="Helical" evidence="6">
    <location>
        <begin position="150"/>
        <end position="171"/>
    </location>
</feature>
<evidence type="ECO:0000256" key="5">
    <source>
        <dbReference type="ARBA" id="ARBA00023136"/>
    </source>
</evidence>
<evidence type="ECO:0000256" key="4">
    <source>
        <dbReference type="ARBA" id="ARBA00022989"/>
    </source>
</evidence>
<sequence>MEQQLQAWFRYASILGIQTGNAHTPRNQHVTGLCRAHTKRRSAFSQKINVLISRLQRCYYYALLLWVFAVYINGLYWRRRIPNAMLTWLVATTLFTAQAITNVLIIAESLWKQQEHEAFLLLLQRIAFAFKLRLRQPIEQQQFLLSLRRLLCFSMAVWLVGLLLFLLTSLWLQYIGYFWYGLWFIITMRVRIIQLLIYLRLLQHYMRCLCKQLSQVVAYHSAPDSRMLDYNYARLLTLEYLLAVKEVYALLCEAFHLLNDFAGWSLYSIISCFMLDITCNIYWSELILDGSASRRYYYIASIWWIISMIAIVWHICRLSDNCKQLDRLIANLLSRIIVSNTARSLRTYRLCLQQFTMQLQLQPLEVSARGFFILDMPLLMSAPRLILIYTP</sequence>
<dbReference type="GeneID" id="125778228"/>
<feature type="transmembrane region" description="Helical" evidence="6">
    <location>
        <begin position="177"/>
        <end position="199"/>
    </location>
</feature>
<reference evidence="8" key="1">
    <citation type="submission" date="2025-08" db="UniProtKB">
        <authorList>
            <consortium name="RefSeq"/>
        </authorList>
    </citation>
    <scope>IDENTIFICATION</scope>
    <source>
        <tissue evidence="8">Adult</tissue>
    </source>
</reference>
<evidence type="ECO:0000313" key="8">
    <source>
        <dbReference type="RefSeq" id="XP_049310823.1"/>
    </source>
</evidence>
<proteinExistence type="inferred from homology"/>
<name>A0ABM3JNL6_BACDO</name>
<keyword evidence="6" id="KW-0807">Transducer</keyword>
<evidence type="ECO:0000256" key="2">
    <source>
        <dbReference type="ARBA" id="ARBA00022475"/>
    </source>
</evidence>
<evidence type="ECO:0000313" key="7">
    <source>
        <dbReference type="Proteomes" id="UP001652620"/>
    </source>
</evidence>
<comment type="function">
    <text evidence="6">Gustatory receptor which mediates acceptance or avoidance behavior, depending on its substrates.</text>
</comment>
<keyword evidence="2 6" id="KW-1003">Cell membrane</keyword>
<dbReference type="InterPro" id="IPR013604">
    <property type="entry name" value="7TM_chemorcpt"/>
</dbReference>
<gene>
    <name evidence="8" type="primary">LOC125778228</name>
</gene>
<dbReference type="Pfam" id="PF08395">
    <property type="entry name" value="7tm_7"/>
    <property type="match status" value="1"/>
</dbReference>
<dbReference type="Proteomes" id="UP001652620">
    <property type="component" value="Chromosome 4"/>
</dbReference>
<dbReference type="RefSeq" id="XP_049310823.1">
    <property type="nucleotide sequence ID" value="XM_049454866.1"/>
</dbReference>
<comment type="subcellular location">
    <subcellularLocation>
        <location evidence="1 6">Cell membrane</location>
        <topology evidence="1 6">Multi-pass membrane protein</topology>
    </subcellularLocation>
</comment>
<feature type="transmembrane region" description="Helical" evidence="6">
    <location>
        <begin position="296"/>
        <end position="315"/>
    </location>
</feature>
<feature type="transmembrane region" description="Helical" evidence="6">
    <location>
        <begin position="84"/>
        <end position="106"/>
    </location>
</feature>
<feature type="transmembrane region" description="Helical" evidence="6">
    <location>
        <begin position="264"/>
        <end position="284"/>
    </location>
</feature>
<keyword evidence="5 6" id="KW-0472">Membrane</keyword>
<organism evidence="7 8">
    <name type="scientific">Bactrocera dorsalis</name>
    <name type="common">Oriental fruit fly</name>
    <name type="synonym">Dacus dorsalis</name>
    <dbReference type="NCBI Taxonomy" id="27457"/>
    <lineage>
        <taxon>Eukaryota</taxon>
        <taxon>Metazoa</taxon>
        <taxon>Ecdysozoa</taxon>
        <taxon>Arthropoda</taxon>
        <taxon>Hexapoda</taxon>
        <taxon>Insecta</taxon>
        <taxon>Pterygota</taxon>
        <taxon>Neoptera</taxon>
        <taxon>Endopterygota</taxon>
        <taxon>Diptera</taxon>
        <taxon>Brachycera</taxon>
        <taxon>Muscomorpha</taxon>
        <taxon>Tephritoidea</taxon>
        <taxon>Tephritidae</taxon>
        <taxon>Bactrocera</taxon>
        <taxon>Bactrocera</taxon>
    </lineage>
</organism>
<feature type="transmembrane region" description="Helical" evidence="6">
    <location>
        <begin position="59"/>
        <end position="77"/>
    </location>
</feature>
<accession>A0ABM3JNL6</accession>
<keyword evidence="7" id="KW-1185">Reference proteome</keyword>
<comment type="similarity">
    <text evidence="6">Belongs to the insect chemoreceptor superfamily. Gustatory receptor (GR) family.</text>
</comment>
<evidence type="ECO:0000256" key="6">
    <source>
        <dbReference type="RuleBase" id="RU363108"/>
    </source>
</evidence>
<feature type="transmembrane region" description="Helical" evidence="6">
    <location>
        <begin position="235"/>
        <end position="258"/>
    </location>
</feature>